<feature type="chain" id="PRO_5012520858" evidence="5">
    <location>
        <begin position="27"/>
        <end position="477"/>
    </location>
</feature>
<evidence type="ECO:0000256" key="3">
    <source>
        <dbReference type="ARBA" id="ARBA00023295"/>
    </source>
</evidence>
<dbReference type="SMR" id="A0A1J6J5U3"/>
<evidence type="ECO:0000313" key="7">
    <source>
        <dbReference type="Proteomes" id="UP000187609"/>
    </source>
</evidence>
<dbReference type="PANTHER" id="PTHR31339:SF59">
    <property type="entry name" value="POLYGALACTURONASE-RELATED"/>
    <property type="match status" value="1"/>
</dbReference>
<keyword evidence="2 4" id="KW-0378">Hydrolase</keyword>
<dbReference type="InterPro" id="IPR051801">
    <property type="entry name" value="GH28_Enzymes"/>
</dbReference>
<dbReference type="KEGG" id="nau:109226411"/>
<gene>
    <name evidence="6" type="ORF">A4A49_11852</name>
</gene>
<accession>A0A1J6J5U3</accession>
<evidence type="ECO:0000313" key="6">
    <source>
        <dbReference type="EMBL" id="OIT08040.1"/>
    </source>
</evidence>
<dbReference type="AlphaFoldDB" id="A0A1J6J5U3"/>
<dbReference type="SMART" id="SM00710">
    <property type="entry name" value="PbH1"/>
    <property type="match status" value="4"/>
</dbReference>
<dbReference type="Gene3D" id="2.160.20.10">
    <property type="entry name" value="Single-stranded right-handed beta-helix, Pectin lyase-like"/>
    <property type="match status" value="1"/>
</dbReference>
<evidence type="ECO:0000256" key="4">
    <source>
        <dbReference type="RuleBase" id="RU361169"/>
    </source>
</evidence>
<keyword evidence="3 4" id="KW-0326">Glycosidase</keyword>
<protein>
    <submittedName>
        <fullName evidence="6">Polygalacturonase</fullName>
    </submittedName>
</protein>
<keyword evidence="7" id="KW-1185">Reference proteome</keyword>
<dbReference type="InterPro" id="IPR000743">
    <property type="entry name" value="Glyco_hydro_28"/>
</dbReference>
<dbReference type="Gramene" id="OIT08040">
    <property type="protein sequence ID" value="OIT08040"/>
    <property type="gene ID" value="A4A49_11852"/>
</dbReference>
<dbReference type="InterPro" id="IPR006626">
    <property type="entry name" value="PbH1"/>
</dbReference>
<name>A0A1J6J5U3_NICAT</name>
<evidence type="ECO:0000256" key="1">
    <source>
        <dbReference type="ARBA" id="ARBA00008834"/>
    </source>
</evidence>
<dbReference type="Proteomes" id="UP000187609">
    <property type="component" value="Unassembled WGS sequence"/>
</dbReference>
<proteinExistence type="inferred from homology"/>
<dbReference type="OMA" id="AYSAINC"/>
<dbReference type="GO" id="GO:0004650">
    <property type="term" value="F:polygalacturonase activity"/>
    <property type="evidence" value="ECO:0007669"/>
    <property type="project" value="InterPro"/>
</dbReference>
<dbReference type="OrthoDB" id="187139at2759"/>
<keyword evidence="5" id="KW-0732">Signal</keyword>
<dbReference type="InterPro" id="IPR011050">
    <property type="entry name" value="Pectin_lyase_fold/virulence"/>
</dbReference>
<sequence length="477" mass="52569">MMVKTDWLLLVLMMGLVLSSIERAEGRKTGILEGSSYELAYSAINCRKHSASIKDFGGVGDGKTLNTKAFQKAVNQLSQYASDGGAQLVIPAGQWLTGSFNLTSHFTLFLHKDAVLLASQEIKKWPLIDPLPSYGHGRDAPGGRYISLIFGTNLTDVIITGENGTIDGQGAVWWQQFHRKKLKYTRPYLIELMHSNKIQISNLTLVNSPSWNIHPVYSSNIIIQSLTILAPVTSPNTDGIDPDSCTNTRLEDNYIVSGDDCIAVKSGWDEYGIKYGMPTSHLIIRRLTCISPYSAAIALGSEMSGGIQDVRVQDITAINTESGVRIKTAVGRGGFVKDVYVKGMKLHTMKWVFWMTGNYGSHADTHWDPKALPEIKGINYRDVVAENVSMAAQLEGMSGDPFTGICMSNVTIGLAKKAKKYPWTCTNIEGISSNVQPPPCQLLADQGPKKSRMCDFPTESLPIDNIEMRRCSYRLNY</sequence>
<dbReference type="PANTHER" id="PTHR31339">
    <property type="entry name" value="PECTIN LYASE-RELATED"/>
    <property type="match status" value="1"/>
</dbReference>
<dbReference type="EMBL" id="MJEQ01037183">
    <property type="protein sequence ID" value="OIT08040.1"/>
    <property type="molecule type" value="Genomic_DNA"/>
</dbReference>
<dbReference type="Pfam" id="PF00295">
    <property type="entry name" value="Glyco_hydro_28"/>
    <property type="match status" value="1"/>
</dbReference>
<comment type="caution">
    <text evidence="6">The sequence shown here is derived from an EMBL/GenBank/DDBJ whole genome shotgun (WGS) entry which is preliminary data.</text>
</comment>
<dbReference type="SUPFAM" id="SSF51126">
    <property type="entry name" value="Pectin lyase-like"/>
    <property type="match status" value="1"/>
</dbReference>
<comment type="similarity">
    <text evidence="1 4">Belongs to the glycosyl hydrolase 28 family.</text>
</comment>
<evidence type="ECO:0000256" key="5">
    <source>
        <dbReference type="SAM" id="SignalP"/>
    </source>
</evidence>
<feature type="signal peptide" evidence="5">
    <location>
        <begin position="1"/>
        <end position="26"/>
    </location>
</feature>
<dbReference type="InterPro" id="IPR012334">
    <property type="entry name" value="Pectin_lyas_fold"/>
</dbReference>
<organism evidence="6 7">
    <name type="scientific">Nicotiana attenuata</name>
    <name type="common">Coyote tobacco</name>
    <dbReference type="NCBI Taxonomy" id="49451"/>
    <lineage>
        <taxon>Eukaryota</taxon>
        <taxon>Viridiplantae</taxon>
        <taxon>Streptophyta</taxon>
        <taxon>Embryophyta</taxon>
        <taxon>Tracheophyta</taxon>
        <taxon>Spermatophyta</taxon>
        <taxon>Magnoliopsida</taxon>
        <taxon>eudicotyledons</taxon>
        <taxon>Gunneridae</taxon>
        <taxon>Pentapetalae</taxon>
        <taxon>asterids</taxon>
        <taxon>lamiids</taxon>
        <taxon>Solanales</taxon>
        <taxon>Solanaceae</taxon>
        <taxon>Nicotianoideae</taxon>
        <taxon>Nicotianeae</taxon>
        <taxon>Nicotiana</taxon>
    </lineage>
</organism>
<dbReference type="GO" id="GO:0005975">
    <property type="term" value="P:carbohydrate metabolic process"/>
    <property type="evidence" value="ECO:0007669"/>
    <property type="project" value="InterPro"/>
</dbReference>
<evidence type="ECO:0000256" key="2">
    <source>
        <dbReference type="ARBA" id="ARBA00022801"/>
    </source>
</evidence>
<reference evidence="6" key="1">
    <citation type="submission" date="2016-11" db="EMBL/GenBank/DDBJ databases">
        <title>The genome of Nicotiana attenuata.</title>
        <authorList>
            <person name="Xu S."/>
            <person name="Brockmoeller T."/>
            <person name="Gaquerel E."/>
            <person name="Navarro A."/>
            <person name="Kuhl H."/>
            <person name="Gase K."/>
            <person name="Ling Z."/>
            <person name="Zhou W."/>
            <person name="Kreitzer C."/>
            <person name="Stanke M."/>
            <person name="Tang H."/>
            <person name="Lyons E."/>
            <person name="Pandey P."/>
            <person name="Pandey S.P."/>
            <person name="Timmermann B."/>
            <person name="Baldwin I.T."/>
        </authorList>
    </citation>
    <scope>NUCLEOTIDE SEQUENCE [LARGE SCALE GENOMIC DNA]</scope>
    <source>
        <strain evidence="6">UT</strain>
    </source>
</reference>